<gene>
    <name evidence="2" type="ORF">J2Y69_003444</name>
</gene>
<evidence type="ECO:0000313" key="2">
    <source>
        <dbReference type="EMBL" id="MDR6868818.1"/>
    </source>
</evidence>
<feature type="region of interest" description="Disordered" evidence="1">
    <location>
        <begin position="18"/>
        <end position="48"/>
    </location>
</feature>
<keyword evidence="3" id="KW-1185">Reference proteome</keyword>
<name>A0ABU1SHN9_9MICO</name>
<evidence type="ECO:0000313" key="3">
    <source>
        <dbReference type="Proteomes" id="UP001259347"/>
    </source>
</evidence>
<dbReference type="Proteomes" id="UP001259347">
    <property type="component" value="Unassembled WGS sequence"/>
</dbReference>
<feature type="compositionally biased region" description="Polar residues" evidence="1">
    <location>
        <begin position="20"/>
        <end position="48"/>
    </location>
</feature>
<proteinExistence type="predicted"/>
<comment type="caution">
    <text evidence="2">The sequence shown here is derived from an EMBL/GenBank/DDBJ whole genome shotgun (WGS) entry which is preliminary data.</text>
</comment>
<protein>
    <submittedName>
        <fullName evidence="2">Uncharacterized protein</fullName>
    </submittedName>
</protein>
<evidence type="ECO:0000256" key="1">
    <source>
        <dbReference type="SAM" id="MobiDB-lite"/>
    </source>
</evidence>
<organism evidence="2 3">
    <name type="scientific">Microbacterium resistens</name>
    <dbReference type="NCBI Taxonomy" id="156977"/>
    <lineage>
        <taxon>Bacteria</taxon>
        <taxon>Bacillati</taxon>
        <taxon>Actinomycetota</taxon>
        <taxon>Actinomycetes</taxon>
        <taxon>Micrococcales</taxon>
        <taxon>Microbacteriaceae</taxon>
        <taxon>Microbacterium</taxon>
    </lineage>
</organism>
<feature type="non-terminal residue" evidence="2">
    <location>
        <position position="1"/>
    </location>
</feature>
<accession>A0ABU1SHN9</accession>
<dbReference type="EMBL" id="JAVDUM010000018">
    <property type="protein sequence ID" value="MDR6868818.1"/>
    <property type="molecule type" value="Genomic_DNA"/>
</dbReference>
<reference evidence="2 3" key="1">
    <citation type="submission" date="2023-07" db="EMBL/GenBank/DDBJ databases">
        <title>Sorghum-associated microbial communities from plants grown in Nebraska, USA.</title>
        <authorList>
            <person name="Schachtman D."/>
        </authorList>
    </citation>
    <scope>NUCLEOTIDE SEQUENCE [LARGE SCALE GENOMIC DNA]</scope>
    <source>
        <strain evidence="2 3">2980</strain>
    </source>
</reference>
<sequence>DRYSLTIARWLASVYDTVSPARNPTTPRDATQEMSHAGQEMSQARQER</sequence>